<dbReference type="OrthoDB" id="974105at2"/>
<dbReference type="InterPro" id="IPR027417">
    <property type="entry name" value="P-loop_NTPase"/>
</dbReference>
<gene>
    <name evidence="3" type="ORF">BSZ39_09035</name>
</gene>
<protein>
    <recommendedName>
        <fullName evidence="2">G domain-containing protein</fullName>
    </recommendedName>
</protein>
<evidence type="ECO:0000313" key="4">
    <source>
        <dbReference type="Proteomes" id="UP000185628"/>
    </source>
</evidence>
<dbReference type="GO" id="GO:0005525">
    <property type="term" value="F:GTP binding"/>
    <property type="evidence" value="ECO:0007669"/>
    <property type="project" value="InterPro"/>
</dbReference>
<sequence>MATIAEQLAHLSRALDLADGRFNPTVIEAGRSVISSVGERVTFTTPTTVAALFGATGSGKSSLINALTDTEHARVAHTRPTTRNPLAIARELDPDNVALLNWLEVDQRALSKTLSEDLVLVDLPDVDSVERHHRELSEKMAKVVDVLVWVLDPQKYADAVLHHEFLAPLARHAEVTLVVLNQIDRVDQAELPSVMRDVKRLLAADGLKNVTVTATSAVTGQGVKELRAQLEQIAHRQEAMRVKSRAEIEHIASQLMSESGRGELTLADREPVVKAAAKAAGMDALSSAVAKSYRRRASMKAGWPFIRWVNRLRPDPLPRLHLATGGGNIERAEITPTTSLPEPSPVQAAQVRATAHDFVLASGKGLPEQWRSELVADNQARIPALTDSLDEALARIELPVQPARWWTIAGIMQLLASAAVLVGGGWLAAMALGAYLQFEIAAPTWRGFPIPTLILLAGLAAGILTAIIGRWAAAVGARRRAARTRALIMKAVDARVERQLIAPVKEQLDDYELFVDSARRARDRR</sequence>
<keyword evidence="1" id="KW-1133">Transmembrane helix</keyword>
<dbReference type="Proteomes" id="UP000185628">
    <property type="component" value="Unassembled WGS sequence"/>
</dbReference>
<keyword evidence="1" id="KW-0812">Transmembrane</keyword>
<dbReference type="SUPFAM" id="SSF52540">
    <property type="entry name" value="P-loop containing nucleoside triphosphate hydrolases"/>
    <property type="match status" value="1"/>
</dbReference>
<comment type="caution">
    <text evidence="3">The sequence shown here is derived from an EMBL/GenBank/DDBJ whole genome shotgun (WGS) entry which is preliminary data.</text>
</comment>
<dbReference type="PANTHER" id="PTHR42698:SF1">
    <property type="entry name" value="GTPASE ERA, MITOCHONDRIAL"/>
    <property type="match status" value="1"/>
</dbReference>
<dbReference type="GO" id="GO:0019843">
    <property type="term" value="F:rRNA binding"/>
    <property type="evidence" value="ECO:0007669"/>
    <property type="project" value="TreeGrafter"/>
</dbReference>
<reference evidence="4" key="1">
    <citation type="submission" date="2016-12" db="EMBL/GenBank/DDBJ databases">
        <authorList>
            <person name="Meng X."/>
        </authorList>
    </citation>
    <scope>NUCLEOTIDE SEQUENCE [LARGE SCALE GENOMIC DNA]</scope>
    <source>
        <strain evidence="4">DSM 19116</strain>
    </source>
</reference>
<feature type="domain" description="G" evidence="2">
    <location>
        <begin position="50"/>
        <end position="160"/>
    </location>
</feature>
<keyword evidence="1" id="KW-0472">Membrane</keyword>
<dbReference type="Gene3D" id="3.40.50.300">
    <property type="entry name" value="P-loop containing nucleotide triphosphate hydrolases"/>
    <property type="match status" value="1"/>
</dbReference>
<dbReference type="InterPro" id="IPR005662">
    <property type="entry name" value="GTPase_Era-like"/>
</dbReference>
<dbReference type="EMBL" id="MQVR01000056">
    <property type="protein sequence ID" value="OKL53520.1"/>
    <property type="molecule type" value="Genomic_DNA"/>
</dbReference>
<dbReference type="PANTHER" id="PTHR42698">
    <property type="entry name" value="GTPASE ERA"/>
    <property type="match status" value="1"/>
</dbReference>
<evidence type="ECO:0000256" key="1">
    <source>
        <dbReference type="SAM" id="Phobius"/>
    </source>
</evidence>
<evidence type="ECO:0000259" key="2">
    <source>
        <dbReference type="Pfam" id="PF01926"/>
    </source>
</evidence>
<dbReference type="GO" id="GO:0043024">
    <property type="term" value="F:ribosomal small subunit binding"/>
    <property type="evidence" value="ECO:0007669"/>
    <property type="project" value="TreeGrafter"/>
</dbReference>
<name>A0A1Q5Q1P2_9ACTO</name>
<dbReference type="GO" id="GO:0000028">
    <property type="term" value="P:ribosomal small subunit assembly"/>
    <property type="evidence" value="ECO:0007669"/>
    <property type="project" value="TreeGrafter"/>
</dbReference>
<evidence type="ECO:0000313" key="3">
    <source>
        <dbReference type="EMBL" id="OKL53520.1"/>
    </source>
</evidence>
<dbReference type="GO" id="GO:0005829">
    <property type="term" value="C:cytosol"/>
    <property type="evidence" value="ECO:0007669"/>
    <property type="project" value="TreeGrafter"/>
</dbReference>
<accession>A0A1Q5Q1P2</accession>
<keyword evidence="4" id="KW-1185">Reference proteome</keyword>
<proteinExistence type="predicted"/>
<feature type="transmembrane region" description="Helical" evidence="1">
    <location>
        <begin position="414"/>
        <end position="438"/>
    </location>
</feature>
<organism evidence="3 4">
    <name type="scientific">Bowdeniella nasicola</name>
    <dbReference type="NCBI Taxonomy" id="208480"/>
    <lineage>
        <taxon>Bacteria</taxon>
        <taxon>Bacillati</taxon>
        <taxon>Actinomycetota</taxon>
        <taxon>Actinomycetes</taxon>
        <taxon>Actinomycetales</taxon>
        <taxon>Actinomycetaceae</taxon>
        <taxon>Bowdeniella</taxon>
    </lineage>
</organism>
<dbReference type="Pfam" id="PF01926">
    <property type="entry name" value="MMR_HSR1"/>
    <property type="match status" value="1"/>
</dbReference>
<dbReference type="InterPro" id="IPR006073">
    <property type="entry name" value="GTP-bd"/>
</dbReference>
<dbReference type="AlphaFoldDB" id="A0A1Q5Q1P2"/>
<dbReference type="RefSeq" id="WP_073717013.1">
    <property type="nucleotide sequence ID" value="NZ_MQVR01000056.1"/>
</dbReference>
<feature type="transmembrane region" description="Helical" evidence="1">
    <location>
        <begin position="450"/>
        <end position="473"/>
    </location>
</feature>